<organism evidence="5 6">
    <name type="scientific">Mytilus galloprovincialis</name>
    <name type="common">Mediterranean mussel</name>
    <dbReference type="NCBI Taxonomy" id="29158"/>
    <lineage>
        <taxon>Eukaryota</taxon>
        <taxon>Metazoa</taxon>
        <taxon>Spiralia</taxon>
        <taxon>Lophotrochozoa</taxon>
        <taxon>Mollusca</taxon>
        <taxon>Bivalvia</taxon>
        <taxon>Autobranchia</taxon>
        <taxon>Pteriomorphia</taxon>
        <taxon>Mytilida</taxon>
        <taxon>Mytiloidea</taxon>
        <taxon>Mytilidae</taxon>
        <taxon>Mytilinae</taxon>
        <taxon>Mytilus</taxon>
    </lineage>
</organism>
<dbReference type="OrthoDB" id="6115536at2759"/>
<evidence type="ECO:0000259" key="4">
    <source>
        <dbReference type="PROSITE" id="PS50189"/>
    </source>
</evidence>
<evidence type="ECO:0000256" key="3">
    <source>
        <dbReference type="ARBA" id="ARBA00023157"/>
    </source>
</evidence>
<gene>
    <name evidence="5" type="ORF">MGAL_10B029650</name>
</gene>
<protein>
    <recommendedName>
        <fullName evidence="4">NTR domain-containing protein</fullName>
    </recommendedName>
</protein>
<comment type="caution">
    <text evidence="5">The sequence shown here is derived from an EMBL/GenBank/DDBJ whole genome shotgun (WGS) entry which is preliminary data.</text>
</comment>
<feature type="domain" description="NTR" evidence="4">
    <location>
        <begin position="1"/>
        <end position="116"/>
    </location>
</feature>
<dbReference type="EMBL" id="UYJE01004727">
    <property type="protein sequence ID" value="VDI30892.1"/>
    <property type="molecule type" value="Genomic_DNA"/>
</dbReference>
<dbReference type="InterPro" id="IPR001820">
    <property type="entry name" value="TIMP"/>
</dbReference>
<comment type="subcellular location">
    <subcellularLocation>
        <location evidence="1">Secreted</location>
    </subcellularLocation>
</comment>
<dbReference type="PROSITE" id="PS50189">
    <property type="entry name" value="NTR"/>
    <property type="match status" value="1"/>
</dbReference>
<dbReference type="GO" id="GO:0005576">
    <property type="term" value="C:extracellular region"/>
    <property type="evidence" value="ECO:0007669"/>
    <property type="project" value="UniProtKB-SubCell"/>
</dbReference>
<keyword evidence="6" id="KW-1185">Reference proteome</keyword>
<dbReference type="Gene3D" id="2.40.50.120">
    <property type="match status" value="1"/>
</dbReference>
<reference evidence="5" key="1">
    <citation type="submission" date="2018-11" db="EMBL/GenBank/DDBJ databases">
        <authorList>
            <person name="Alioto T."/>
            <person name="Alioto T."/>
        </authorList>
    </citation>
    <scope>NUCLEOTIDE SEQUENCE</scope>
</reference>
<evidence type="ECO:0000313" key="6">
    <source>
        <dbReference type="Proteomes" id="UP000596742"/>
    </source>
</evidence>
<dbReference type="AlphaFoldDB" id="A0A8B6E9L2"/>
<dbReference type="InterPro" id="IPR008993">
    <property type="entry name" value="TIMP-like_OB-fold"/>
</dbReference>
<sequence>MFILFREEAFCRAAFVIRGIVKNSRTLASSWVEFDVEVKDNFKNKVNNMIKVRSPKNSCGVRLTTGSEYLITGEVRSDSLYGRFYYTRLCVWVQILWQNISKDTQTALKTGTFTTC</sequence>
<keyword evidence="3" id="KW-1015">Disulfide bond</keyword>
<evidence type="ECO:0000256" key="1">
    <source>
        <dbReference type="ARBA" id="ARBA00004613"/>
    </source>
</evidence>
<dbReference type="Pfam" id="PF00965">
    <property type="entry name" value="TIMP"/>
    <property type="match status" value="1"/>
</dbReference>
<evidence type="ECO:0000256" key="2">
    <source>
        <dbReference type="ARBA" id="ARBA00022525"/>
    </source>
</evidence>
<proteinExistence type="predicted"/>
<dbReference type="InterPro" id="IPR001134">
    <property type="entry name" value="Netrin_domain"/>
</dbReference>
<evidence type="ECO:0000313" key="5">
    <source>
        <dbReference type="EMBL" id="VDI30892.1"/>
    </source>
</evidence>
<dbReference type="SUPFAM" id="SSF50242">
    <property type="entry name" value="TIMP-like"/>
    <property type="match status" value="1"/>
</dbReference>
<keyword evidence="2" id="KW-0964">Secreted</keyword>
<accession>A0A8B6E9L2</accession>
<name>A0A8B6E9L2_MYTGA</name>
<dbReference type="GO" id="GO:0008191">
    <property type="term" value="F:metalloendopeptidase inhibitor activity"/>
    <property type="evidence" value="ECO:0007669"/>
    <property type="project" value="InterPro"/>
</dbReference>
<dbReference type="Proteomes" id="UP000596742">
    <property type="component" value="Unassembled WGS sequence"/>
</dbReference>